<dbReference type="CDD" id="cd04184">
    <property type="entry name" value="GT2_RfbC_Mx_like"/>
    <property type="match status" value="1"/>
</dbReference>
<accession>A0A549T0F0</accession>
<evidence type="ECO:0000313" key="2">
    <source>
        <dbReference type="EMBL" id="TRL35340.1"/>
    </source>
</evidence>
<dbReference type="SUPFAM" id="SSF53448">
    <property type="entry name" value="Nucleotide-diphospho-sugar transferases"/>
    <property type="match status" value="2"/>
</dbReference>
<dbReference type="EMBL" id="VJMG01000066">
    <property type="protein sequence ID" value="TRL35340.1"/>
    <property type="molecule type" value="Genomic_DNA"/>
</dbReference>
<dbReference type="GO" id="GO:0016757">
    <property type="term" value="F:glycosyltransferase activity"/>
    <property type="evidence" value="ECO:0007669"/>
    <property type="project" value="UniProtKB-KW"/>
</dbReference>
<dbReference type="RefSeq" id="WP_143127040.1">
    <property type="nucleotide sequence ID" value="NZ_VJMG01000066.1"/>
</dbReference>
<dbReference type="AlphaFoldDB" id="A0A549T0F0"/>
<dbReference type="Pfam" id="PF00535">
    <property type="entry name" value="Glycos_transf_2"/>
    <property type="match status" value="2"/>
</dbReference>
<dbReference type="PANTHER" id="PTHR43179:SF7">
    <property type="entry name" value="RHAMNOSYLTRANSFERASE WBBL"/>
    <property type="match status" value="1"/>
</dbReference>
<organism evidence="2 3">
    <name type="scientific">Rhizobium straminoryzae</name>
    <dbReference type="NCBI Taxonomy" id="1387186"/>
    <lineage>
        <taxon>Bacteria</taxon>
        <taxon>Pseudomonadati</taxon>
        <taxon>Pseudomonadota</taxon>
        <taxon>Alphaproteobacteria</taxon>
        <taxon>Hyphomicrobiales</taxon>
        <taxon>Rhizobiaceae</taxon>
        <taxon>Rhizobium/Agrobacterium group</taxon>
        <taxon>Rhizobium</taxon>
    </lineage>
</organism>
<comment type="caution">
    <text evidence="2">The sequence shown here is derived from an EMBL/GenBank/DDBJ whole genome shotgun (WGS) entry which is preliminary data.</text>
</comment>
<feature type="domain" description="Glycosyltransferase 2-like" evidence="1">
    <location>
        <begin position="661"/>
        <end position="788"/>
    </location>
</feature>
<dbReference type="InterPro" id="IPR001173">
    <property type="entry name" value="Glyco_trans_2-like"/>
</dbReference>
<keyword evidence="3" id="KW-1185">Reference proteome</keyword>
<protein>
    <submittedName>
        <fullName evidence="2">Glycosyltransferase</fullName>
    </submittedName>
</protein>
<feature type="domain" description="Glycosyltransferase 2-like" evidence="1">
    <location>
        <begin position="404"/>
        <end position="558"/>
    </location>
</feature>
<dbReference type="CDD" id="cd04186">
    <property type="entry name" value="GT_2_like_c"/>
    <property type="match status" value="1"/>
</dbReference>
<reference evidence="2 3" key="1">
    <citation type="submission" date="2019-07" db="EMBL/GenBank/DDBJ databases">
        <title>Ln-dependent methylotrophs.</title>
        <authorList>
            <person name="Tani A."/>
        </authorList>
    </citation>
    <scope>NUCLEOTIDE SEQUENCE [LARGE SCALE GENOMIC DNA]</scope>
    <source>
        <strain evidence="2 3">SM12</strain>
    </source>
</reference>
<keyword evidence="2" id="KW-0808">Transferase</keyword>
<gene>
    <name evidence="2" type="ORF">FNA46_20330</name>
</gene>
<dbReference type="Gene3D" id="3.90.550.10">
    <property type="entry name" value="Spore Coat Polysaccharide Biosynthesis Protein SpsA, Chain A"/>
    <property type="match status" value="2"/>
</dbReference>
<sequence length="943" mass="107032">MFLTQNTLKSSQHLRLSAWLEHGPFAFWLMQQLQPENVVELGTHHGFSFLSLCQAAKQNNLTSHIYAVDTWRGDAHAGFYGDEIFDTLEAEVQRDYPQTGFLIRSTFQEARSQFADGTIDLLHIDGRHRYEDVLEDFETWRGTLSNRGVILFHDTQVQTQDFGVWKLWADIAKDYPSFEFHHGNGLGVLVVGKNAPAPIMALCAAGPEDAALTRSLYARLGLINSIEYQLTFGPQNLKELEEQCHLLTEDRDRVARASELKDTRLAALQIERDEACARASQLDALIEQMRSSSSWRLTKGYRWAGHQLRRARHVAKVASSLIRRHGGLGRAASRLIAKLRREGPQGIFSTWRRAQEIAAVSMPIDSGDGQVYLEWLAKYASLDDDGRQAIRQEIAGWHNRPLISIVMPVYNPPLELLQQAVESVKAQLYPHWELCIADDKSTDREVRKYLKQLRATDDRIKVTFRRVNGHISEASNTAIDMATGEWIALLDQDDLLTQDALFYVAREILGREDVKLIYSDEDKFDGVKRYDPYFKPDWNPDLLRSCNYVCHLGVYRRDRIREIGGFRKGLEGSQDHDLVLRFSEGLTPGEIAHIPRVLYHWRSHSGSTAQSASNKSYAVRAGQRAIQDHLKRLSVPGTVEILPTSMYRVRYSLPEVLPLVTIVIPTRNGVDLLRQCIDSIRTKTSYANYEILIVDNNSDDPRTMAYFAQVQAQANVKVVRDERPFNYSQLNNSAVRSASGAFIVLMNNDIEVISEDWLSEMMGIAIQKGVGVVGARLWYPDNRLQHGGVILGIGGVAGHSHKYLPKGGPSYFSRGDLIQSLTAVTAACLLVRKSIYEEVGGLDEERLKVAFNDVDFCIRVREAGYRNVWTPYAELYHHESATRGHEDTPEKMRRFQGEAEYMLGRWKHILNRDPAYNPNLTLEHEDFSLAWPPRNEGDPTLAS</sequence>
<dbReference type="InterPro" id="IPR029063">
    <property type="entry name" value="SAM-dependent_MTases_sf"/>
</dbReference>
<dbReference type="Gene3D" id="3.40.50.150">
    <property type="entry name" value="Vaccinia Virus protein VP39"/>
    <property type="match status" value="1"/>
</dbReference>
<dbReference type="PANTHER" id="PTHR43179">
    <property type="entry name" value="RHAMNOSYLTRANSFERASE WBBL"/>
    <property type="match status" value="1"/>
</dbReference>
<dbReference type="Pfam" id="PF13578">
    <property type="entry name" value="Methyltransf_24"/>
    <property type="match status" value="1"/>
</dbReference>
<dbReference type="Proteomes" id="UP000316801">
    <property type="component" value="Unassembled WGS sequence"/>
</dbReference>
<proteinExistence type="predicted"/>
<evidence type="ECO:0000259" key="1">
    <source>
        <dbReference type="Pfam" id="PF00535"/>
    </source>
</evidence>
<name>A0A549T0F0_9HYPH</name>
<evidence type="ECO:0000313" key="3">
    <source>
        <dbReference type="Proteomes" id="UP000316801"/>
    </source>
</evidence>
<dbReference type="InterPro" id="IPR029044">
    <property type="entry name" value="Nucleotide-diphossugar_trans"/>
</dbReference>
<dbReference type="SUPFAM" id="SSF53335">
    <property type="entry name" value="S-adenosyl-L-methionine-dependent methyltransferases"/>
    <property type="match status" value="1"/>
</dbReference>